<evidence type="ECO:0000313" key="1">
    <source>
        <dbReference type="EMBL" id="KAK8504287.1"/>
    </source>
</evidence>
<keyword evidence="2" id="KW-1185">Reference proteome</keyword>
<sequence length="66" mass="7454">MHYSTFPAPPRECNGVTDSLAALGRDYGWQGSTFPAPPRGIVHRLDDERQQWLSTRPVQRFVDDPG</sequence>
<dbReference type="Proteomes" id="UP001472677">
    <property type="component" value="Unassembled WGS sequence"/>
</dbReference>
<accession>A0ABR2BAZ3</accession>
<reference evidence="1 2" key="1">
    <citation type="journal article" date="2024" name="G3 (Bethesda)">
        <title>Genome assembly of Hibiscus sabdariffa L. provides insights into metabolisms of medicinal natural products.</title>
        <authorList>
            <person name="Kim T."/>
        </authorList>
    </citation>
    <scope>NUCLEOTIDE SEQUENCE [LARGE SCALE GENOMIC DNA]</scope>
    <source>
        <strain evidence="1">TK-2024</strain>
        <tissue evidence="1">Old leaves</tissue>
    </source>
</reference>
<organism evidence="1 2">
    <name type="scientific">Hibiscus sabdariffa</name>
    <name type="common">roselle</name>
    <dbReference type="NCBI Taxonomy" id="183260"/>
    <lineage>
        <taxon>Eukaryota</taxon>
        <taxon>Viridiplantae</taxon>
        <taxon>Streptophyta</taxon>
        <taxon>Embryophyta</taxon>
        <taxon>Tracheophyta</taxon>
        <taxon>Spermatophyta</taxon>
        <taxon>Magnoliopsida</taxon>
        <taxon>eudicotyledons</taxon>
        <taxon>Gunneridae</taxon>
        <taxon>Pentapetalae</taxon>
        <taxon>rosids</taxon>
        <taxon>malvids</taxon>
        <taxon>Malvales</taxon>
        <taxon>Malvaceae</taxon>
        <taxon>Malvoideae</taxon>
        <taxon>Hibiscus</taxon>
    </lineage>
</organism>
<proteinExistence type="predicted"/>
<gene>
    <name evidence="1" type="ORF">V6N12_044823</name>
</gene>
<evidence type="ECO:0000313" key="2">
    <source>
        <dbReference type="Proteomes" id="UP001472677"/>
    </source>
</evidence>
<protein>
    <submittedName>
        <fullName evidence="1">Uncharacterized protein</fullName>
    </submittedName>
</protein>
<dbReference type="EMBL" id="JBBPBM010000144">
    <property type="protein sequence ID" value="KAK8504287.1"/>
    <property type="molecule type" value="Genomic_DNA"/>
</dbReference>
<name>A0ABR2BAZ3_9ROSI</name>
<comment type="caution">
    <text evidence="1">The sequence shown here is derived from an EMBL/GenBank/DDBJ whole genome shotgun (WGS) entry which is preliminary data.</text>
</comment>